<dbReference type="RefSeq" id="WP_252797673.1">
    <property type="nucleotide sequence ID" value="NZ_CP097118.1"/>
</dbReference>
<dbReference type="PROSITE" id="PS50943">
    <property type="entry name" value="HTH_CROC1"/>
    <property type="match status" value="1"/>
</dbReference>
<dbReference type="SUPFAM" id="SSF47413">
    <property type="entry name" value="lambda repressor-like DNA-binding domains"/>
    <property type="match status" value="1"/>
</dbReference>
<dbReference type="PANTHER" id="PTHR46558:SF13">
    <property type="entry name" value="HTH-TYPE TRANSCRIPTIONAL REGULATOR IMMR"/>
    <property type="match status" value="1"/>
</dbReference>
<dbReference type="InterPro" id="IPR001387">
    <property type="entry name" value="Cro/C1-type_HTH"/>
</dbReference>
<evidence type="ECO:0000313" key="5">
    <source>
        <dbReference type="Proteomes" id="UP001057025"/>
    </source>
</evidence>
<keyword evidence="1" id="KW-0238">DNA-binding</keyword>
<feature type="transmembrane region" description="Helical" evidence="2">
    <location>
        <begin position="116"/>
        <end position="134"/>
    </location>
</feature>
<reference evidence="4" key="1">
    <citation type="submission" date="2022-05" db="EMBL/GenBank/DDBJ databases">
        <authorList>
            <person name="Oliphant S.A."/>
            <person name="Watson-Haigh N.S."/>
            <person name="Sumby K.M."/>
            <person name="Gardner J.M."/>
            <person name="Jiranek V."/>
        </authorList>
    </citation>
    <scope>NUCLEOTIDE SEQUENCE</scope>
    <source>
        <strain evidence="4">KI11_C11</strain>
    </source>
</reference>
<feature type="transmembrane region" description="Helical" evidence="2">
    <location>
        <begin position="146"/>
        <end position="173"/>
    </location>
</feature>
<organism evidence="4 5">
    <name type="scientific">Fructilactobacillus hinvesii</name>
    <dbReference type="NCBI Taxonomy" id="2940300"/>
    <lineage>
        <taxon>Bacteria</taxon>
        <taxon>Bacillati</taxon>
        <taxon>Bacillota</taxon>
        <taxon>Bacilli</taxon>
        <taxon>Lactobacillales</taxon>
        <taxon>Lactobacillaceae</taxon>
        <taxon>Fructilactobacillus</taxon>
    </lineage>
</organism>
<feature type="transmembrane region" description="Helical" evidence="2">
    <location>
        <begin position="92"/>
        <end position="110"/>
    </location>
</feature>
<evidence type="ECO:0000313" key="4">
    <source>
        <dbReference type="EMBL" id="USS88387.1"/>
    </source>
</evidence>
<feature type="transmembrane region" description="Helical" evidence="2">
    <location>
        <begin position="185"/>
        <end position="207"/>
    </location>
</feature>
<feature type="domain" description="HTH cro/C1-type" evidence="3">
    <location>
        <begin position="7"/>
        <end position="61"/>
    </location>
</feature>
<keyword evidence="2" id="KW-1133">Transmembrane helix</keyword>
<dbReference type="CDD" id="cd00093">
    <property type="entry name" value="HTH_XRE"/>
    <property type="match status" value="1"/>
</dbReference>
<gene>
    <name evidence="4" type="ORF">M3M39_02605</name>
</gene>
<sequence>MELSERLKTIRQQRHLTQATVAEQLNVSRKTVSSWETGRSTANLDDLRSLATLYDVSLATLLGEETPSTATTPSPYRSRLIRYKRWGYFSKYAYFCNVLLTMIALILLVLPFHLQHLLLVPLLALTLVVIILCEQRWQTITTNRPLVWKLMLVTPLLFLILFGTGYLLNGYVYHSLAFMHQSANWIGLLLLAVTTTSGALMTIIFPLKRLTVKQHPSV</sequence>
<dbReference type="Proteomes" id="UP001057025">
    <property type="component" value="Chromosome"/>
</dbReference>
<protein>
    <submittedName>
        <fullName evidence="4">Helix-turn-helix domain-containing protein</fullName>
    </submittedName>
</protein>
<dbReference type="InterPro" id="IPR010982">
    <property type="entry name" value="Lambda_DNA-bd_dom_sf"/>
</dbReference>
<keyword evidence="2" id="KW-0472">Membrane</keyword>
<dbReference type="Pfam" id="PF01381">
    <property type="entry name" value="HTH_3"/>
    <property type="match status" value="1"/>
</dbReference>
<dbReference type="PANTHER" id="PTHR46558">
    <property type="entry name" value="TRACRIPTIONAL REGULATORY PROTEIN-RELATED-RELATED"/>
    <property type="match status" value="1"/>
</dbReference>
<name>A0ABY5BTD1_9LACO</name>
<dbReference type="Gene3D" id="1.10.260.40">
    <property type="entry name" value="lambda repressor-like DNA-binding domains"/>
    <property type="match status" value="1"/>
</dbReference>
<evidence type="ECO:0000256" key="1">
    <source>
        <dbReference type="ARBA" id="ARBA00023125"/>
    </source>
</evidence>
<evidence type="ECO:0000256" key="2">
    <source>
        <dbReference type="SAM" id="Phobius"/>
    </source>
</evidence>
<dbReference type="EMBL" id="CP097118">
    <property type="protein sequence ID" value="USS88387.1"/>
    <property type="molecule type" value="Genomic_DNA"/>
</dbReference>
<keyword evidence="5" id="KW-1185">Reference proteome</keyword>
<dbReference type="SMART" id="SM00530">
    <property type="entry name" value="HTH_XRE"/>
    <property type="match status" value="1"/>
</dbReference>
<accession>A0ABY5BTD1</accession>
<keyword evidence="2" id="KW-0812">Transmembrane</keyword>
<proteinExistence type="predicted"/>
<evidence type="ECO:0000259" key="3">
    <source>
        <dbReference type="PROSITE" id="PS50943"/>
    </source>
</evidence>